<dbReference type="Proteomes" id="UP000016930">
    <property type="component" value="Unassembled WGS sequence"/>
</dbReference>
<sequence length="271" mass="29704">MSYQNSPYSSPYVAPATYPAVYTPPAQQVQQLPQPYNFPAAQQSTASMPTYYLSPGSNTLSRSRSHSNSYGHTGGQPVVYQTAGVPSYTHSSPGYSSSRQAGHTYTSAYPSTTEYYDERGRRNRTYSTGGHGHSGGATYVISPSSHSSGHHRSSSASRHGHGHRSHSTTRRSTSHSRHHSGSHGHHSSGHSPRIIDVRTSSSHHGHGQPVYLSDGRTYTNTHSNTHHRRNSDTGLGDRIRNWFSGPTGHSEYIDARTGRPVDKHGRPIYRV</sequence>
<feature type="compositionally biased region" description="Polar residues" evidence="1">
    <location>
        <begin position="55"/>
        <end position="71"/>
    </location>
</feature>
<dbReference type="HOGENOM" id="CLU_1225161_0_0_1"/>
<organism evidence="2 3">
    <name type="scientific">Ceriporiopsis subvermispora (strain B)</name>
    <name type="common">White-rot fungus</name>
    <name type="synonym">Gelatoporia subvermispora</name>
    <dbReference type="NCBI Taxonomy" id="914234"/>
    <lineage>
        <taxon>Eukaryota</taxon>
        <taxon>Fungi</taxon>
        <taxon>Dikarya</taxon>
        <taxon>Basidiomycota</taxon>
        <taxon>Agaricomycotina</taxon>
        <taxon>Agaricomycetes</taxon>
        <taxon>Polyporales</taxon>
        <taxon>Gelatoporiaceae</taxon>
        <taxon>Gelatoporia</taxon>
    </lineage>
</organism>
<dbReference type="OrthoDB" id="3269202at2759"/>
<name>M2RQC0_CERS8</name>
<accession>M2RQC0</accession>
<evidence type="ECO:0000313" key="3">
    <source>
        <dbReference type="Proteomes" id="UP000016930"/>
    </source>
</evidence>
<protein>
    <submittedName>
        <fullName evidence="2">Uncharacterized protein</fullName>
    </submittedName>
</protein>
<evidence type="ECO:0000256" key="1">
    <source>
        <dbReference type="SAM" id="MobiDB-lite"/>
    </source>
</evidence>
<dbReference type="AlphaFoldDB" id="M2RQC0"/>
<dbReference type="EMBL" id="KB445792">
    <property type="protein sequence ID" value="EMD41066.1"/>
    <property type="molecule type" value="Genomic_DNA"/>
</dbReference>
<keyword evidence="3" id="KW-1185">Reference proteome</keyword>
<feature type="compositionally biased region" description="Low complexity" evidence="1">
    <location>
        <begin position="136"/>
        <end position="147"/>
    </location>
</feature>
<gene>
    <name evidence="2" type="ORF">CERSUDRAFT_91823</name>
</gene>
<evidence type="ECO:0000313" key="2">
    <source>
        <dbReference type="EMBL" id="EMD41066.1"/>
    </source>
</evidence>
<feature type="compositionally biased region" description="Low complexity" evidence="1">
    <location>
        <begin position="86"/>
        <end position="98"/>
    </location>
</feature>
<reference evidence="2 3" key="1">
    <citation type="journal article" date="2012" name="Proc. Natl. Acad. Sci. U.S.A.">
        <title>Comparative genomics of Ceriporiopsis subvermispora and Phanerochaete chrysosporium provide insight into selective ligninolysis.</title>
        <authorList>
            <person name="Fernandez-Fueyo E."/>
            <person name="Ruiz-Duenas F.J."/>
            <person name="Ferreira P."/>
            <person name="Floudas D."/>
            <person name="Hibbett D.S."/>
            <person name="Canessa P."/>
            <person name="Larrondo L.F."/>
            <person name="James T.Y."/>
            <person name="Seelenfreund D."/>
            <person name="Lobos S."/>
            <person name="Polanco R."/>
            <person name="Tello M."/>
            <person name="Honda Y."/>
            <person name="Watanabe T."/>
            <person name="Watanabe T."/>
            <person name="Ryu J.S."/>
            <person name="Kubicek C.P."/>
            <person name="Schmoll M."/>
            <person name="Gaskell J."/>
            <person name="Hammel K.E."/>
            <person name="St John F.J."/>
            <person name="Vanden Wymelenberg A."/>
            <person name="Sabat G."/>
            <person name="Splinter BonDurant S."/>
            <person name="Syed K."/>
            <person name="Yadav J.S."/>
            <person name="Doddapaneni H."/>
            <person name="Subramanian V."/>
            <person name="Lavin J.L."/>
            <person name="Oguiza J.A."/>
            <person name="Perez G."/>
            <person name="Pisabarro A.G."/>
            <person name="Ramirez L."/>
            <person name="Santoyo F."/>
            <person name="Master E."/>
            <person name="Coutinho P.M."/>
            <person name="Henrissat B."/>
            <person name="Lombard V."/>
            <person name="Magnuson J.K."/>
            <person name="Kuees U."/>
            <person name="Hori C."/>
            <person name="Igarashi K."/>
            <person name="Samejima M."/>
            <person name="Held B.W."/>
            <person name="Barry K.W."/>
            <person name="LaButti K.M."/>
            <person name="Lapidus A."/>
            <person name="Lindquist E.A."/>
            <person name="Lucas S.M."/>
            <person name="Riley R."/>
            <person name="Salamov A.A."/>
            <person name="Hoffmeister D."/>
            <person name="Schwenk D."/>
            <person name="Hadar Y."/>
            <person name="Yarden O."/>
            <person name="de Vries R.P."/>
            <person name="Wiebenga A."/>
            <person name="Stenlid J."/>
            <person name="Eastwood D."/>
            <person name="Grigoriev I.V."/>
            <person name="Berka R.M."/>
            <person name="Blanchette R.A."/>
            <person name="Kersten P."/>
            <person name="Martinez A.T."/>
            <person name="Vicuna R."/>
            <person name="Cullen D."/>
        </authorList>
    </citation>
    <scope>NUCLEOTIDE SEQUENCE [LARGE SCALE GENOMIC DNA]</scope>
    <source>
        <strain evidence="2 3">B</strain>
    </source>
</reference>
<feature type="region of interest" description="Disordered" evidence="1">
    <location>
        <begin position="49"/>
        <end position="237"/>
    </location>
</feature>
<feature type="compositionally biased region" description="Basic residues" evidence="1">
    <location>
        <begin position="148"/>
        <end position="188"/>
    </location>
</feature>
<feature type="compositionally biased region" description="Polar residues" evidence="1">
    <location>
        <begin position="99"/>
        <end position="114"/>
    </location>
</feature>
<proteinExistence type="predicted"/>